<proteinExistence type="predicted"/>
<organism evidence="2 3">
    <name type="scientific">Peronospora matthiolae</name>
    <dbReference type="NCBI Taxonomy" id="2874970"/>
    <lineage>
        <taxon>Eukaryota</taxon>
        <taxon>Sar</taxon>
        <taxon>Stramenopiles</taxon>
        <taxon>Oomycota</taxon>
        <taxon>Peronosporomycetes</taxon>
        <taxon>Peronosporales</taxon>
        <taxon>Peronosporaceae</taxon>
        <taxon>Peronospora</taxon>
    </lineage>
</organism>
<sequence length="183" mass="18987">MRTAGESTSHTSAAGDSSPAAVNSPHGESPRATGTSAASAASTANYNPDEPELELIHSGESDDVSYSKAVFHASGSSGVDTARARLTGSGERGGIMLEIFGSSDWLDESSPHASPTNDRTGNDGGDAPKYHHERSNLRDRDASGVSPHADTTHEASAVLPCATLFKWSILGCLYSNSSIEWPA</sequence>
<feature type="compositionally biased region" description="Basic and acidic residues" evidence="1">
    <location>
        <begin position="126"/>
        <end position="142"/>
    </location>
</feature>
<comment type="caution">
    <text evidence="2">The sequence shown here is derived from an EMBL/GenBank/DDBJ whole genome shotgun (WGS) entry which is preliminary data.</text>
</comment>
<feature type="compositionally biased region" description="Polar residues" evidence="1">
    <location>
        <begin position="1"/>
        <end position="15"/>
    </location>
</feature>
<protein>
    <submittedName>
        <fullName evidence="2">Uncharacterized protein</fullName>
    </submittedName>
</protein>
<feature type="region of interest" description="Disordered" evidence="1">
    <location>
        <begin position="105"/>
        <end position="149"/>
    </location>
</feature>
<dbReference type="EMBL" id="CAKLBY020000072">
    <property type="protein sequence ID" value="CAK7924091.1"/>
    <property type="molecule type" value="Genomic_DNA"/>
</dbReference>
<feature type="compositionally biased region" description="Low complexity" evidence="1">
    <location>
        <begin position="32"/>
        <end position="44"/>
    </location>
</feature>
<feature type="region of interest" description="Disordered" evidence="1">
    <location>
        <begin position="1"/>
        <end position="59"/>
    </location>
</feature>
<dbReference type="AlphaFoldDB" id="A0AAV1TNY8"/>
<dbReference type="Proteomes" id="UP001162060">
    <property type="component" value="Unassembled WGS sequence"/>
</dbReference>
<evidence type="ECO:0000313" key="2">
    <source>
        <dbReference type="EMBL" id="CAK7924091.1"/>
    </source>
</evidence>
<evidence type="ECO:0000256" key="1">
    <source>
        <dbReference type="SAM" id="MobiDB-lite"/>
    </source>
</evidence>
<evidence type="ECO:0000313" key="3">
    <source>
        <dbReference type="Proteomes" id="UP001162060"/>
    </source>
</evidence>
<reference evidence="2" key="1">
    <citation type="submission" date="2024-01" db="EMBL/GenBank/DDBJ databases">
        <authorList>
            <person name="Webb A."/>
        </authorList>
    </citation>
    <scope>NUCLEOTIDE SEQUENCE</scope>
    <source>
        <strain evidence="2">Pm1</strain>
    </source>
</reference>
<accession>A0AAV1TNY8</accession>
<name>A0AAV1TNY8_9STRA</name>
<gene>
    <name evidence="2" type="ORF">PM001_LOCUS9241</name>
</gene>